<dbReference type="PANTHER" id="PTHR46124:SF2">
    <property type="entry name" value="D-AMINOACYL-TRNA DEACYLASE"/>
    <property type="match status" value="1"/>
</dbReference>
<protein>
    <submittedName>
        <fullName evidence="2">TatD family hydrolase</fullName>
    </submittedName>
</protein>
<keyword evidence="3" id="KW-1185">Reference proteome</keyword>
<name>A0ABZ2TMG8_9BACT</name>
<dbReference type="InterPro" id="IPR032466">
    <property type="entry name" value="Metal_Hydrolase"/>
</dbReference>
<evidence type="ECO:0000256" key="1">
    <source>
        <dbReference type="ARBA" id="ARBA00022723"/>
    </source>
</evidence>
<dbReference type="NCBIfam" id="TIGR00010">
    <property type="entry name" value="YchF/TatD family DNA exonuclease"/>
    <property type="match status" value="1"/>
</dbReference>
<dbReference type="RefSeq" id="WP_405311628.1">
    <property type="nucleotide sequence ID" value="NZ_CP088155.1"/>
</dbReference>
<dbReference type="Pfam" id="PF01026">
    <property type="entry name" value="TatD_DNase"/>
    <property type="match status" value="1"/>
</dbReference>
<gene>
    <name evidence="2" type="ORF">LQ356_00030</name>
</gene>
<evidence type="ECO:0000313" key="2">
    <source>
        <dbReference type="EMBL" id="WYM97272.1"/>
    </source>
</evidence>
<sequence length="254" mass="29657">MKKYIDIHTHPFEEYYQDPLKVVNEWHNNNIDFMFVNGTNKEDCVELMKLCKKEKFLYPIIGIHPTESKGKNDGEFLKSIINKEVIGIGEIGLDYHYEDSPSKEIQMEGFISQLNVALEYNLVPVLHIRDALEDAYNIITNDKYKKMNIVFHSYSGDVEFTKKCLSHDNLYFSFSGVVTFKNAKKIQDSLCLIPIDRIFCETDSPYLAPVPMRGKPNISPYVEYTYKYISNLKNIDETKLILQIRENIKKVFKI</sequence>
<evidence type="ECO:0000313" key="3">
    <source>
        <dbReference type="Proteomes" id="UP001622612"/>
    </source>
</evidence>
<dbReference type="EMBL" id="CP088155">
    <property type="protein sequence ID" value="WYM97272.1"/>
    <property type="molecule type" value="Genomic_DNA"/>
</dbReference>
<dbReference type="CDD" id="cd01310">
    <property type="entry name" value="TatD_DNAse"/>
    <property type="match status" value="1"/>
</dbReference>
<reference evidence="2" key="1">
    <citation type="submission" date="2021-11" db="EMBL/GenBank/DDBJ databases">
        <title>The first genome sequence of unculturable Mycoplasma faucium obtained by de novo assembly of metagenomic reads.</title>
        <authorList>
            <person name="Sabat A.J."/>
            <person name="Bathoorn E."/>
            <person name="Akkerboom V."/>
            <person name="Friedrich A.W."/>
        </authorList>
    </citation>
    <scope>NUCLEOTIDE SEQUENCE [LARGE SCALE GENOMIC DNA]</scope>
    <source>
        <strain evidence="2">UMCG-MFM1</strain>
    </source>
</reference>
<dbReference type="Proteomes" id="UP001622612">
    <property type="component" value="Chromosome"/>
</dbReference>
<dbReference type="PIRSF" id="PIRSF005902">
    <property type="entry name" value="DNase_TatD"/>
    <property type="match status" value="1"/>
</dbReference>
<accession>A0ABZ2TMG8</accession>
<dbReference type="SUPFAM" id="SSF51556">
    <property type="entry name" value="Metallo-dependent hydrolases"/>
    <property type="match status" value="1"/>
</dbReference>
<dbReference type="InterPro" id="IPR001130">
    <property type="entry name" value="TatD-like"/>
</dbReference>
<dbReference type="GO" id="GO:0016787">
    <property type="term" value="F:hydrolase activity"/>
    <property type="evidence" value="ECO:0007669"/>
    <property type="project" value="UniProtKB-KW"/>
</dbReference>
<keyword evidence="1" id="KW-0479">Metal-binding</keyword>
<proteinExistence type="predicted"/>
<organism evidence="2 3">
    <name type="scientific">Metamycoplasma faucium</name>
    <dbReference type="NCBI Taxonomy" id="56142"/>
    <lineage>
        <taxon>Bacteria</taxon>
        <taxon>Bacillati</taxon>
        <taxon>Mycoplasmatota</taxon>
        <taxon>Mycoplasmoidales</taxon>
        <taxon>Metamycoplasmataceae</taxon>
        <taxon>Metamycoplasma</taxon>
    </lineage>
</organism>
<dbReference type="InterPro" id="IPR015991">
    <property type="entry name" value="TatD/YcfH-like"/>
</dbReference>
<dbReference type="Gene3D" id="3.20.20.140">
    <property type="entry name" value="Metal-dependent hydrolases"/>
    <property type="match status" value="1"/>
</dbReference>
<keyword evidence="2" id="KW-0378">Hydrolase</keyword>
<dbReference type="PANTHER" id="PTHR46124">
    <property type="entry name" value="D-AMINOACYL-TRNA DEACYLASE"/>
    <property type="match status" value="1"/>
</dbReference>